<name>A0A1G4BRH2_9PEZI</name>
<protein>
    <recommendedName>
        <fullName evidence="5">Xylanolytic transcriptional activator regulatory domain-containing protein</fullName>
    </recommendedName>
</protein>
<reference evidence="6 7" key="1">
    <citation type="submission" date="2016-09" db="EMBL/GenBank/DDBJ databases">
        <authorList>
            <person name="Capua I."/>
            <person name="De Benedictis P."/>
            <person name="Joannis T."/>
            <person name="Lombin L.H."/>
            <person name="Cattoli G."/>
        </authorList>
    </citation>
    <scope>NUCLEOTIDE SEQUENCE [LARGE SCALE GENOMIC DNA]</scope>
    <source>
        <strain evidence="6 7">IMI 309357</strain>
    </source>
</reference>
<dbReference type="Pfam" id="PF04082">
    <property type="entry name" value="Fungal_trans"/>
    <property type="match status" value="1"/>
</dbReference>
<dbReference type="CDD" id="cd12148">
    <property type="entry name" value="fungal_TF_MHR"/>
    <property type="match status" value="1"/>
</dbReference>
<keyword evidence="2" id="KW-0804">Transcription</keyword>
<keyword evidence="3" id="KW-0539">Nucleus</keyword>
<evidence type="ECO:0000256" key="3">
    <source>
        <dbReference type="ARBA" id="ARBA00023242"/>
    </source>
</evidence>
<keyword evidence="1" id="KW-0805">Transcription regulation</keyword>
<feature type="domain" description="Xylanolytic transcriptional activator regulatory" evidence="5">
    <location>
        <begin position="253"/>
        <end position="332"/>
    </location>
</feature>
<organism evidence="6 7">
    <name type="scientific">Colletotrichum orchidophilum</name>
    <dbReference type="NCBI Taxonomy" id="1209926"/>
    <lineage>
        <taxon>Eukaryota</taxon>
        <taxon>Fungi</taxon>
        <taxon>Dikarya</taxon>
        <taxon>Ascomycota</taxon>
        <taxon>Pezizomycotina</taxon>
        <taxon>Sordariomycetes</taxon>
        <taxon>Hypocreomycetidae</taxon>
        <taxon>Glomerellales</taxon>
        <taxon>Glomerellaceae</taxon>
        <taxon>Colletotrichum</taxon>
    </lineage>
</organism>
<dbReference type="GeneID" id="34553570"/>
<comment type="caution">
    <text evidence="6">The sequence shown here is derived from an EMBL/GenBank/DDBJ whole genome shotgun (WGS) entry which is preliminary data.</text>
</comment>
<keyword evidence="7" id="KW-1185">Reference proteome</keyword>
<dbReference type="Proteomes" id="UP000176998">
    <property type="component" value="Unassembled WGS sequence"/>
</dbReference>
<dbReference type="PANTHER" id="PTHR47424:SF6">
    <property type="entry name" value="PROLINE UTILIZATION TRANS-ACTIVATOR"/>
    <property type="match status" value="1"/>
</dbReference>
<proteinExistence type="predicted"/>
<dbReference type="PANTHER" id="PTHR47424">
    <property type="entry name" value="REGULATORY PROTEIN GAL4"/>
    <property type="match status" value="1"/>
</dbReference>
<gene>
    <name evidence="6" type="ORF">CORC01_00403</name>
</gene>
<dbReference type="OrthoDB" id="3266505at2759"/>
<accession>A0A1G4BRH2</accession>
<dbReference type="RefSeq" id="XP_022481199.1">
    <property type="nucleotide sequence ID" value="XM_022612060.1"/>
</dbReference>
<dbReference type="GO" id="GO:0006351">
    <property type="term" value="P:DNA-templated transcription"/>
    <property type="evidence" value="ECO:0007669"/>
    <property type="project" value="InterPro"/>
</dbReference>
<sequence>MVPAVAQRPGDAISSPELVRAESFDFTTPLSPKSSQVIKEEELEDCSAEFFVKRLRQLSWTAASGDPNSRQTRESSGTSAGSYTYSRLKFDFLQSEVSFRLPPRPYAFHLLQTFDEGFSEYHWFLRKRFRERIVLTYSDPQSQSHDRNWLCRVSVVLALAESWNRSRMSSAVHMETAGKHPASPPQKEAAVPPELPTHPQTASQTLPPPPGSDFFEQGLMLLKMSAEEPVPEDVEALCLIAFYCYSLNRRKTAYSYASQSVALAKLLQLHKPQPLSKNPEQQRQDRVMNEHRKRLWWTSYCMDRMISTELGVAAAVSCVPEGMQLPTSVGLDANDLEEFSDPGLLTMQTQLCEIKRNVVRTAAQHVDVDDERWLAIIKPCLDTLKEWRSSLPPQFAFTFEESLPTRLMEAPHGRILASTYMRYHQKRRLDSQSNVTSCDTTLDVDDPTRTVKIHCLQAARNNCKILIGLWNYDKIAKFGYWESLHLFSGLAILALARVSIERGKDFTPNSEDDVALYTRTRALLKEMARVGNPAAKDHDVLLSDVEAMVKRISREEKTTLRQSSVQETEGSGGMEVDLSFSDLMFSDAGAEQQIWGDKDWESILSTYTQGI</sequence>
<dbReference type="InterPro" id="IPR051127">
    <property type="entry name" value="Fungal_SecMet_Regulators"/>
</dbReference>
<dbReference type="InterPro" id="IPR007219">
    <property type="entry name" value="XnlR_reg_dom"/>
</dbReference>
<evidence type="ECO:0000313" key="7">
    <source>
        <dbReference type="Proteomes" id="UP000176998"/>
    </source>
</evidence>
<dbReference type="SMART" id="SM00906">
    <property type="entry name" value="Fungal_trans"/>
    <property type="match status" value="1"/>
</dbReference>
<evidence type="ECO:0000259" key="5">
    <source>
        <dbReference type="SMART" id="SM00906"/>
    </source>
</evidence>
<evidence type="ECO:0000256" key="2">
    <source>
        <dbReference type="ARBA" id="ARBA00023163"/>
    </source>
</evidence>
<dbReference type="STRING" id="1209926.A0A1G4BRH2"/>
<feature type="region of interest" description="Disordered" evidence="4">
    <location>
        <begin position="171"/>
        <end position="208"/>
    </location>
</feature>
<evidence type="ECO:0000313" key="6">
    <source>
        <dbReference type="EMBL" id="OHF04064.1"/>
    </source>
</evidence>
<dbReference type="EMBL" id="MJBS01000003">
    <property type="protein sequence ID" value="OHF04064.1"/>
    <property type="molecule type" value="Genomic_DNA"/>
</dbReference>
<evidence type="ECO:0000256" key="1">
    <source>
        <dbReference type="ARBA" id="ARBA00023015"/>
    </source>
</evidence>
<evidence type="ECO:0000256" key="4">
    <source>
        <dbReference type="SAM" id="MobiDB-lite"/>
    </source>
</evidence>
<dbReference type="GO" id="GO:0003677">
    <property type="term" value="F:DNA binding"/>
    <property type="evidence" value="ECO:0007669"/>
    <property type="project" value="InterPro"/>
</dbReference>
<dbReference type="AlphaFoldDB" id="A0A1G4BRH2"/>
<dbReference type="GO" id="GO:0008270">
    <property type="term" value="F:zinc ion binding"/>
    <property type="evidence" value="ECO:0007669"/>
    <property type="project" value="InterPro"/>
</dbReference>